<organism evidence="2 3">
    <name type="scientific">Corallococcus soli</name>
    <dbReference type="NCBI Taxonomy" id="2710757"/>
    <lineage>
        <taxon>Bacteria</taxon>
        <taxon>Pseudomonadati</taxon>
        <taxon>Myxococcota</taxon>
        <taxon>Myxococcia</taxon>
        <taxon>Myxococcales</taxon>
        <taxon>Cystobacterineae</taxon>
        <taxon>Myxococcaceae</taxon>
        <taxon>Corallococcus</taxon>
    </lineage>
</organism>
<evidence type="ECO:0000313" key="2">
    <source>
        <dbReference type="EMBL" id="MBE4749609.1"/>
    </source>
</evidence>
<accession>A0ABR9PP03</accession>
<dbReference type="EMBL" id="JAAIYO010000004">
    <property type="protein sequence ID" value="MBE4749609.1"/>
    <property type="molecule type" value="Genomic_DNA"/>
</dbReference>
<keyword evidence="3" id="KW-1185">Reference proteome</keyword>
<proteinExistence type="predicted"/>
<evidence type="ECO:0000256" key="1">
    <source>
        <dbReference type="SAM" id="SignalP"/>
    </source>
</evidence>
<gene>
    <name evidence="2" type="ORF">G4177_15705</name>
</gene>
<sequence length="348" mass="36776">MRVPPLWNVWLLLLCALGPRSVLAAEAPWAIVLGQDAKRPLVAKLLAAQKQARAFAWVKPAKGFPKLVASKALPGLPEGQHVLLLGVCGTKEEAEAARALVRSMVPGVSVQPLTGAAALACPSPNALKEALPADAKAQGTFPFPDAPGLELTVHRVTPSPAPACPTTDLLLRVVRGDAVLARQVMKGQCVGPCTPKQKQEEAARLASLQERARQGDAMAELRLKQGGVACQARQTHFKTVLTGLGPPVAVIAQEPAMHERMRDVGMLVGAGCGRLLVSPYLSGETGTGDLSRAQAKADADGPEGWKAFSVFLPAPDPEAQAGRRHLGHYVWLAPKCEWVTDDAEGQDM</sequence>
<evidence type="ECO:0000313" key="3">
    <source>
        <dbReference type="Proteomes" id="UP001516472"/>
    </source>
</evidence>
<reference evidence="2 3" key="1">
    <citation type="submission" date="2020-02" db="EMBL/GenBank/DDBJ databases">
        <authorList>
            <person name="Babadi Z.K."/>
            <person name="Risdian C."/>
            <person name="Ebrahimipour G.H."/>
            <person name="Wink J."/>
        </authorList>
    </citation>
    <scope>NUCLEOTIDE SEQUENCE [LARGE SCALE GENOMIC DNA]</scope>
    <source>
        <strain evidence="2 3">ZKHCc1 1396</strain>
    </source>
</reference>
<dbReference type="RefSeq" id="WP_193349024.1">
    <property type="nucleotide sequence ID" value="NZ_CBCSIP010000469.1"/>
</dbReference>
<comment type="caution">
    <text evidence="2">The sequence shown here is derived from an EMBL/GenBank/DDBJ whole genome shotgun (WGS) entry which is preliminary data.</text>
</comment>
<feature type="chain" id="PRO_5046776324" evidence="1">
    <location>
        <begin position="25"/>
        <end position="348"/>
    </location>
</feature>
<feature type="signal peptide" evidence="1">
    <location>
        <begin position="1"/>
        <end position="24"/>
    </location>
</feature>
<protein>
    <submittedName>
        <fullName evidence="2">Uncharacterized protein</fullName>
    </submittedName>
</protein>
<dbReference type="Proteomes" id="UP001516472">
    <property type="component" value="Unassembled WGS sequence"/>
</dbReference>
<keyword evidence="1" id="KW-0732">Signal</keyword>
<name>A0ABR9PP03_9BACT</name>